<dbReference type="SUPFAM" id="SSF89372">
    <property type="entry name" value="Fucose-specific lectin"/>
    <property type="match status" value="1"/>
</dbReference>
<reference evidence="1 2" key="1">
    <citation type="submission" date="2015-09" db="EMBL/GenBank/DDBJ databases">
        <title>Draft genome of a European isolate of the apple canker pathogen Neonectria ditissima.</title>
        <authorList>
            <person name="Gomez-Cortecero A."/>
            <person name="Harrison R.J."/>
            <person name="Armitage A.D."/>
        </authorList>
    </citation>
    <scope>NUCLEOTIDE SEQUENCE [LARGE SCALE GENOMIC DNA]</scope>
    <source>
        <strain evidence="1 2">R09/05</strain>
    </source>
</reference>
<dbReference type="Gene3D" id="2.120.10.70">
    <property type="entry name" value="Fucose-specific lectin"/>
    <property type="match status" value="1"/>
</dbReference>
<keyword evidence="2" id="KW-1185">Reference proteome</keyword>
<comment type="caution">
    <text evidence="1">The sequence shown here is derived from an EMBL/GenBank/DDBJ whole genome shotgun (WGS) entry which is preliminary data.</text>
</comment>
<protein>
    <recommendedName>
        <fullName evidence="3">Fucose-specific lectin</fullName>
    </recommendedName>
</protein>
<evidence type="ECO:0000313" key="2">
    <source>
        <dbReference type="Proteomes" id="UP000050424"/>
    </source>
</evidence>
<evidence type="ECO:0000313" key="1">
    <source>
        <dbReference type="EMBL" id="KPM46447.1"/>
    </source>
</evidence>
<dbReference type="OrthoDB" id="5426604at2759"/>
<organism evidence="1 2">
    <name type="scientific">Neonectria ditissima</name>
    <dbReference type="NCBI Taxonomy" id="78410"/>
    <lineage>
        <taxon>Eukaryota</taxon>
        <taxon>Fungi</taxon>
        <taxon>Dikarya</taxon>
        <taxon>Ascomycota</taxon>
        <taxon>Pezizomycotina</taxon>
        <taxon>Sordariomycetes</taxon>
        <taxon>Hypocreomycetidae</taxon>
        <taxon>Hypocreales</taxon>
        <taxon>Nectriaceae</taxon>
        <taxon>Neonectria</taxon>
    </lineage>
</organism>
<gene>
    <name evidence="1" type="ORF">AK830_g38</name>
</gene>
<name>A0A0P7C3N7_9HYPO</name>
<dbReference type="EMBL" id="LKCW01000001">
    <property type="protein sequence ID" value="KPM46447.1"/>
    <property type="molecule type" value="Genomic_DNA"/>
</dbReference>
<sequence length="278" mass="30336">MVALTAIHDDGGAPNTQLHLYYNNQNKNLGLQFRNELGSYLASTKFNNQELIFGVTEKPSFAINAQKDCRDPGILVPVDIALVSPVYKTVASAFSDNYKIAACSSDSNTWIFYLKKNDEGALNIFEAVIGVGNDDSYPQTTTILPGSALAAYYDSTNDTRYIIYQGQSKNSLREYVFDQGDSPIDSAKGVAPKSTFGVAVTETTVYLYYIDTNNDLNKVTKPLGGSKWSPPVTVTAAKSEIATDSQLTVSTADGKNHIFYQAKGQSPNVGYYHVIDNQ</sequence>
<accession>A0A0P7C3N7</accession>
<dbReference type="Proteomes" id="UP000050424">
    <property type="component" value="Unassembled WGS sequence"/>
</dbReference>
<proteinExistence type="predicted"/>
<dbReference type="AlphaFoldDB" id="A0A0P7C3N7"/>
<evidence type="ECO:0008006" key="3">
    <source>
        <dbReference type="Google" id="ProtNLM"/>
    </source>
</evidence>